<dbReference type="SMART" id="SM01208">
    <property type="entry name" value="G5"/>
    <property type="match status" value="1"/>
</dbReference>
<evidence type="ECO:0000259" key="3">
    <source>
        <dbReference type="PROSITE" id="PS51782"/>
    </source>
</evidence>
<organism evidence="4 5">
    <name type="scientific">Parasporobacterium paucivorans DSM 15970</name>
    <dbReference type="NCBI Taxonomy" id="1122934"/>
    <lineage>
        <taxon>Bacteria</taxon>
        <taxon>Bacillati</taxon>
        <taxon>Bacillota</taxon>
        <taxon>Clostridia</taxon>
        <taxon>Lachnospirales</taxon>
        <taxon>Lachnospiraceae</taxon>
        <taxon>Parasporobacterium</taxon>
    </lineage>
</organism>
<dbReference type="OrthoDB" id="9809488at2"/>
<keyword evidence="1" id="KW-0732">Signal</keyword>
<evidence type="ECO:0000313" key="5">
    <source>
        <dbReference type="Proteomes" id="UP000184342"/>
    </source>
</evidence>
<dbReference type="STRING" id="1122934.SAMN02745691_00332"/>
<dbReference type="PANTHER" id="PTHR21666">
    <property type="entry name" value="PEPTIDASE-RELATED"/>
    <property type="match status" value="1"/>
</dbReference>
<dbReference type="CDD" id="cd12797">
    <property type="entry name" value="M23_peptidase"/>
    <property type="match status" value="1"/>
</dbReference>
<dbReference type="Pfam" id="PF01551">
    <property type="entry name" value="Peptidase_M23"/>
    <property type="match status" value="1"/>
</dbReference>
<evidence type="ECO:0000313" key="4">
    <source>
        <dbReference type="EMBL" id="SHI46870.1"/>
    </source>
</evidence>
<name>A0A1M6BDP5_9FIRM</name>
<dbReference type="InterPro" id="IPR011055">
    <property type="entry name" value="Dup_hybrid_motif"/>
</dbReference>
<dbReference type="GO" id="GO:0004222">
    <property type="term" value="F:metalloendopeptidase activity"/>
    <property type="evidence" value="ECO:0007669"/>
    <property type="project" value="TreeGrafter"/>
</dbReference>
<dbReference type="PROSITE" id="PS51782">
    <property type="entry name" value="LYSM"/>
    <property type="match status" value="1"/>
</dbReference>
<evidence type="ECO:0000259" key="2">
    <source>
        <dbReference type="PROSITE" id="PS51109"/>
    </source>
</evidence>
<dbReference type="Gene3D" id="2.70.70.10">
    <property type="entry name" value="Glucose Permease (Domain IIA)"/>
    <property type="match status" value="1"/>
</dbReference>
<dbReference type="PROSITE" id="PS51109">
    <property type="entry name" value="G5"/>
    <property type="match status" value="1"/>
</dbReference>
<dbReference type="Proteomes" id="UP000184342">
    <property type="component" value="Unassembled WGS sequence"/>
</dbReference>
<gene>
    <name evidence="4" type="ORF">SAMN02745691_00332</name>
</gene>
<dbReference type="EMBL" id="FQYT01000003">
    <property type="protein sequence ID" value="SHI46870.1"/>
    <property type="molecule type" value="Genomic_DNA"/>
</dbReference>
<proteinExistence type="predicted"/>
<dbReference type="Pfam" id="PF07501">
    <property type="entry name" value="G5"/>
    <property type="match status" value="1"/>
</dbReference>
<evidence type="ECO:0000256" key="1">
    <source>
        <dbReference type="ARBA" id="ARBA00022729"/>
    </source>
</evidence>
<dbReference type="InterPro" id="IPR011098">
    <property type="entry name" value="G5_dom"/>
</dbReference>
<dbReference type="Gene3D" id="3.10.350.10">
    <property type="entry name" value="LysM domain"/>
    <property type="match status" value="1"/>
</dbReference>
<accession>A0A1M6BDP5</accession>
<dbReference type="PANTHER" id="PTHR21666:SF270">
    <property type="entry name" value="MUREIN HYDROLASE ACTIVATOR ENVC"/>
    <property type="match status" value="1"/>
</dbReference>
<dbReference type="CDD" id="cd00118">
    <property type="entry name" value="LysM"/>
    <property type="match status" value="1"/>
</dbReference>
<dbReference type="InterPro" id="IPR036779">
    <property type="entry name" value="LysM_dom_sf"/>
</dbReference>
<keyword evidence="5" id="KW-1185">Reference proteome</keyword>
<keyword evidence="4" id="KW-0378">Hydrolase</keyword>
<dbReference type="InterPro" id="IPR018392">
    <property type="entry name" value="LysM"/>
</dbReference>
<dbReference type="SUPFAM" id="SSF51261">
    <property type="entry name" value="Duplicated hybrid motif"/>
    <property type="match status" value="1"/>
</dbReference>
<sequence length="494" mass="53939">MIIKKFTKHHKKLKMTYVASAIVLCLLVTILFPYGSYASASDNYDYAITLNGQEIGTVTSKDVFEEALRNARLRINQETGTMIYLEPEIVLQKQDTIFATQQTAKEIEDKIYTLLLESTNLNKKQAYVVDMDGFTVTLGSREDVVALLDAAKNKYDANGDFEVNLSESTSGTYSSITYEIKKTAEAQAAADAQSGSTDGIVGLAFEDNVEIVESYVNDSEISTLDEAISQVTKDKEENKIYEAVAGDCLSTIASDFGLTVAQLVSMNAGLTEDSIIGIGDQVTVTVPEPELSVIVNEQKTYEEDFNAETVYIEDDSMYQGESAVVTEGTQGHRQVTALISYRNGEETNREILNQNVLTEPIAQVEKRGTKVRPTFIKPISGGSLSSTFGPRWGTMHEGVDWACPVGTSVRASCAGTVVSAGWSNGYGYAVVIRHSDGKQTRYGHLSKTLVSAGQYVEQNQQIALSGNTGDSTGPHLHFEIIVNGNQVDPFKYLQ</sequence>
<feature type="domain" description="G5" evidence="2">
    <location>
        <begin position="291"/>
        <end position="371"/>
    </location>
</feature>
<dbReference type="AlphaFoldDB" id="A0A1M6BDP5"/>
<dbReference type="InterPro" id="IPR016047">
    <property type="entry name" value="M23ase_b-sheet_dom"/>
</dbReference>
<feature type="domain" description="LysM" evidence="3">
    <location>
        <begin position="239"/>
        <end position="284"/>
    </location>
</feature>
<protein>
    <submittedName>
        <fullName evidence="4">Murein DD-endopeptidase MepM and murein hydrolase activator NlpD, contain LysM domain</fullName>
    </submittedName>
</protein>
<reference evidence="4 5" key="1">
    <citation type="submission" date="2016-11" db="EMBL/GenBank/DDBJ databases">
        <authorList>
            <person name="Jaros S."/>
            <person name="Januszkiewicz K."/>
            <person name="Wedrychowicz H."/>
        </authorList>
    </citation>
    <scope>NUCLEOTIDE SEQUENCE [LARGE SCALE GENOMIC DNA]</scope>
    <source>
        <strain evidence="4 5">DSM 15970</strain>
    </source>
</reference>
<dbReference type="Gene3D" id="2.20.230.10">
    <property type="entry name" value="Resuscitation-promoting factor rpfb"/>
    <property type="match status" value="1"/>
</dbReference>
<dbReference type="RefSeq" id="WP_094757255.1">
    <property type="nucleotide sequence ID" value="NZ_FQYT01000003.1"/>
</dbReference>
<dbReference type="Pfam" id="PF01476">
    <property type="entry name" value="LysM"/>
    <property type="match status" value="1"/>
</dbReference>
<dbReference type="InterPro" id="IPR050570">
    <property type="entry name" value="Cell_wall_metabolism_enzyme"/>
</dbReference>